<keyword evidence="3" id="KW-0812">Transmembrane</keyword>
<keyword evidence="3" id="KW-0472">Membrane</keyword>
<feature type="transmembrane region" description="Helical" evidence="3">
    <location>
        <begin position="102"/>
        <end position="120"/>
    </location>
</feature>
<dbReference type="PANTHER" id="PTHR43173">
    <property type="entry name" value="ABC1 FAMILY PROTEIN"/>
    <property type="match status" value="1"/>
</dbReference>
<dbReference type="AlphaFoldDB" id="A0A3N4M7M4"/>
<evidence type="ECO:0000256" key="1">
    <source>
        <dbReference type="ARBA" id="ARBA00009670"/>
    </source>
</evidence>
<feature type="region of interest" description="Disordered" evidence="2">
    <location>
        <begin position="1"/>
        <end position="25"/>
    </location>
</feature>
<dbReference type="FunCoup" id="A0A3N4M7M4">
    <property type="interactions" value="490"/>
</dbReference>
<accession>A0A3N4M7M4</accession>
<dbReference type="InterPro" id="IPR011009">
    <property type="entry name" value="Kinase-like_dom_sf"/>
</dbReference>
<dbReference type="SUPFAM" id="SSF56112">
    <property type="entry name" value="Protein kinase-like (PK-like)"/>
    <property type="match status" value="1"/>
</dbReference>
<gene>
    <name evidence="5" type="ORF">L211DRAFT_818434</name>
</gene>
<comment type="similarity">
    <text evidence="1">Belongs to the protein kinase superfamily. ADCK protein kinase family.</text>
</comment>
<evidence type="ECO:0000313" key="5">
    <source>
        <dbReference type="EMBL" id="RPB28611.1"/>
    </source>
</evidence>
<protein>
    <submittedName>
        <fullName evidence="5">ABC1-domain-containing protein</fullName>
    </submittedName>
</protein>
<name>A0A3N4M7M4_9PEZI</name>
<proteinExistence type="inferred from homology"/>
<dbReference type="OrthoDB" id="427480at2759"/>
<keyword evidence="6" id="KW-1185">Reference proteome</keyword>
<dbReference type="GO" id="GO:0005743">
    <property type="term" value="C:mitochondrial inner membrane"/>
    <property type="evidence" value="ECO:0007669"/>
    <property type="project" value="TreeGrafter"/>
</dbReference>
<evidence type="ECO:0000256" key="2">
    <source>
        <dbReference type="SAM" id="MobiDB-lite"/>
    </source>
</evidence>
<dbReference type="GO" id="GO:0055088">
    <property type="term" value="P:lipid homeostasis"/>
    <property type="evidence" value="ECO:0007669"/>
    <property type="project" value="TreeGrafter"/>
</dbReference>
<dbReference type="InterPro" id="IPR051130">
    <property type="entry name" value="Mito_struct-func_regulator"/>
</dbReference>
<feature type="domain" description="ABC1 atypical kinase-like" evidence="4">
    <location>
        <begin position="214"/>
        <end position="471"/>
    </location>
</feature>
<dbReference type="EMBL" id="ML121529">
    <property type="protein sequence ID" value="RPB28611.1"/>
    <property type="molecule type" value="Genomic_DNA"/>
</dbReference>
<dbReference type="CDD" id="cd13969">
    <property type="entry name" value="ADCK1-like"/>
    <property type="match status" value="1"/>
</dbReference>
<sequence length="712" mass="79869">MRALRSKLQRASNSTRPFSGKPPAPVPILPRTRIRGIHIESSLWTCNRCLGKKPQLPSTNKLSARLPLTSSRRFQSTLVEDAAFVNGAVIIDKASKRRRRRLILGLLAGGAALGALRYGWQDLKHFVNAAERAGRVASGLVLCINDYRVTLKSIEDQTDPEERERLLSACHQRCADRTYKVLEKNGSIFIKLGQHLAAMGYLLPPEWTKTFIPLQDKCPVSSYASIEKMICDETGCAIVDLFEEFDRTPIGAASLAQVHRAQLKGSGQEVAVKLQHPALAEWIPLDIALTRFAFRNIKFFFPEYPLEWLSDEIESSLPQELNFTLEASNIERMRNHFSVIQPKTCPLVVPTVVWSKPRVLVMEFLPGKRLDDLAWLDEVGISRDEVSAALARIFNEMVFGDRAPLHCDPHGGNLAIRINDKIPGWSRSQGRGFDIILYDHGLYRDIPGELRRNYAKLWLAVLDGDEARMRKWAKEVAGIKDEQFPLFASAITGRDYTVLVHSESHGSGGGIVNTPRTSTEKAAITSALMTPTDVTGHGQGAMLAQLMQLLAHVPPIILLILKTNDLTRSLDESLHTSPEAGVRVWLILARYCARTVFEEEMENVRRLGLRSLKGWVGWVGALWGWWRVEVRLRVFEGWMRWRRLIGKSPPSIGDTKGVNVEVERVEERRVCEVVKEKEKEKVPEPEVEMVGVNIADEVKKLVNGGGAQLAFA</sequence>
<keyword evidence="3" id="KW-1133">Transmembrane helix</keyword>
<dbReference type="GO" id="GO:0007005">
    <property type="term" value="P:mitochondrion organization"/>
    <property type="evidence" value="ECO:0007669"/>
    <property type="project" value="TreeGrafter"/>
</dbReference>
<dbReference type="InParanoid" id="A0A3N4M7M4"/>
<dbReference type="InterPro" id="IPR004147">
    <property type="entry name" value="ABC1_dom"/>
</dbReference>
<dbReference type="PANTHER" id="PTHR43173:SF19">
    <property type="entry name" value="AARF DOMAIN-CONTAINING PROTEIN KINASE 1"/>
    <property type="match status" value="1"/>
</dbReference>
<dbReference type="STRING" id="1051890.A0A3N4M7M4"/>
<dbReference type="Proteomes" id="UP000267821">
    <property type="component" value="Unassembled WGS sequence"/>
</dbReference>
<dbReference type="InterPro" id="IPR045307">
    <property type="entry name" value="ADCK1_dom"/>
</dbReference>
<reference evidence="5 6" key="1">
    <citation type="journal article" date="2018" name="Nat. Ecol. Evol.">
        <title>Pezizomycetes genomes reveal the molecular basis of ectomycorrhizal truffle lifestyle.</title>
        <authorList>
            <person name="Murat C."/>
            <person name="Payen T."/>
            <person name="Noel B."/>
            <person name="Kuo A."/>
            <person name="Morin E."/>
            <person name="Chen J."/>
            <person name="Kohler A."/>
            <person name="Krizsan K."/>
            <person name="Balestrini R."/>
            <person name="Da Silva C."/>
            <person name="Montanini B."/>
            <person name="Hainaut M."/>
            <person name="Levati E."/>
            <person name="Barry K.W."/>
            <person name="Belfiori B."/>
            <person name="Cichocki N."/>
            <person name="Clum A."/>
            <person name="Dockter R.B."/>
            <person name="Fauchery L."/>
            <person name="Guy J."/>
            <person name="Iotti M."/>
            <person name="Le Tacon F."/>
            <person name="Lindquist E.A."/>
            <person name="Lipzen A."/>
            <person name="Malagnac F."/>
            <person name="Mello A."/>
            <person name="Molinier V."/>
            <person name="Miyauchi S."/>
            <person name="Poulain J."/>
            <person name="Riccioni C."/>
            <person name="Rubini A."/>
            <person name="Sitrit Y."/>
            <person name="Splivallo R."/>
            <person name="Traeger S."/>
            <person name="Wang M."/>
            <person name="Zifcakova L."/>
            <person name="Wipf D."/>
            <person name="Zambonelli A."/>
            <person name="Paolocci F."/>
            <person name="Nowrousian M."/>
            <person name="Ottonello S."/>
            <person name="Baldrian P."/>
            <person name="Spatafora J.W."/>
            <person name="Henrissat B."/>
            <person name="Nagy L.G."/>
            <person name="Aury J.M."/>
            <person name="Wincker P."/>
            <person name="Grigoriev I.V."/>
            <person name="Bonfante P."/>
            <person name="Martin F.M."/>
        </authorList>
    </citation>
    <scope>NUCLEOTIDE SEQUENCE [LARGE SCALE GENOMIC DNA]</scope>
    <source>
        <strain evidence="5 6">ATCC MYA-4762</strain>
    </source>
</reference>
<evidence type="ECO:0000259" key="4">
    <source>
        <dbReference type="Pfam" id="PF03109"/>
    </source>
</evidence>
<organism evidence="5 6">
    <name type="scientific">Terfezia boudieri ATCC MYA-4762</name>
    <dbReference type="NCBI Taxonomy" id="1051890"/>
    <lineage>
        <taxon>Eukaryota</taxon>
        <taxon>Fungi</taxon>
        <taxon>Dikarya</taxon>
        <taxon>Ascomycota</taxon>
        <taxon>Pezizomycotina</taxon>
        <taxon>Pezizomycetes</taxon>
        <taxon>Pezizales</taxon>
        <taxon>Pezizaceae</taxon>
        <taxon>Terfezia</taxon>
    </lineage>
</organism>
<evidence type="ECO:0000313" key="6">
    <source>
        <dbReference type="Proteomes" id="UP000267821"/>
    </source>
</evidence>
<evidence type="ECO:0000256" key="3">
    <source>
        <dbReference type="SAM" id="Phobius"/>
    </source>
</evidence>
<dbReference type="Pfam" id="PF03109">
    <property type="entry name" value="ABC1"/>
    <property type="match status" value="1"/>
</dbReference>